<comment type="caution">
    <text evidence="3">The sequence shown here is derived from an EMBL/GenBank/DDBJ whole genome shotgun (WGS) entry which is preliminary data.</text>
</comment>
<feature type="compositionally biased region" description="Low complexity" evidence="1">
    <location>
        <begin position="453"/>
        <end position="497"/>
    </location>
</feature>
<feature type="compositionally biased region" description="Low complexity" evidence="1">
    <location>
        <begin position="221"/>
        <end position="239"/>
    </location>
</feature>
<sequence>MLSLVLSILLLFLFKIIVLETTAWAACATAQDFVNATVDLTGAIIEIKNLGSYVYLYHNAAESRAKLEIANHAGTPDQDAFHGMLSNVSSIRYSHKQPALFTVTVNAPAVQSQQEWHLPSYNERNEQKYLYKIHTIDVYLWTEKDAALLLGHLKGVLPSDKLEIRDAPPTQQAALPEHGNSMSPVVQQLERTAIGAHFPPRAESTTSTHSFPGPPTPASNSAKAPSPLPQQQQAPTPLAYNPAAPSAPEPIAYREKTPPPPEENGGAGSYTGHPTTQYASAPQAYNSSLQNTPQGSYFPGPPPLQQQRQPSISHLPGPPTTASPAQAQRIPSSGGLPPPPPPPTGGPSPLHQHPSFGPPPTSSQPISPPPTQQSFNRQSIYGGVPTQQFASYPSTQHAPYAPSPGFGPSIQSPGLQSPGFPAYNNAQQPQPHQQQQPPTPSAPPAYGIHTPLQSPGFPPQQQQSQQPQQPQHFASQHQAAQIAGYSSYSYTATSGPPQQQQGYDVHAQLYRPTGPEANHGAKPGIVGLGQAAPAGQEGGGGKYKVNERVDRVEKGVGRFLKKLDSKW</sequence>
<dbReference type="OrthoDB" id="5408296at2759"/>
<protein>
    <submittedName>
        <fullName evidence="3">Uncharacterized protein</fullName>
    </submittedName>
</protein>
<dbReference type="EMBL" id="NAJO01000004">
    <property type="protein sequence ID" value="OQO12808.1"/>
    <property type="molecule type" value="Genomic_DNA"/>
</dbReference>
<feature type="compositionally biased region" description="Polar residues" evidence="1">
    <location>
        <begin position="375"/>
        <end position="397"/>
    </location>
</feature>
<feature type="signal peptide" evidence="2">
    <location>
        <begin position="1"/>
        <end position="25"/>
    </location>
</feature>
<evidence type="ECO:0000313" key="4">
    <source>
        <dbReference type="Proteomes" id="UP000192596"/>
    </source>
</evidence>
<gene>
    <name evidence="3" type="ORF">B0A48_02272</name>
</gene>
<organism evidence="3 4">
    <name type="scientific">Cryoendolithus antarcticus</name>
    <dbReference type="NCBI Taxonomy" id="1507870"/>
    <lineage>
        <taxon>Eukaryota</taxon>
        <taxon>Fungi</taxon>
        <taxon>Dikarya</taxon>
        <taxon>Ascomycota</taxon>
        <taxon>Pezizomycotina</taxon>
        <taxon>Dothideomycetes</taxon>
        <taxon>Dothideomycetidae</taxon>
        <taxon>Cladosporiales</taxon>
        <taxon>Cladosporiaceae</taxon>
        <taxon>Cryoendolithus</taxon>
    </lineage>
</organism>
<evidence type="ECO:0000313" key="3">
    <source>
        <dbReference type="EMBL" id="OQO12808.1"/>
    </source>
</evidence>
<keyword evidence="2" id="KW-0732">Signal</keyword>
<dbReference type="AlphaFoldDB" id="A0A1V8TNH9"/>
<feature type="compositionally biased region" description="Polar residues" evidence="1">
    <location>
        <begin position="272"/>
        <end position="295"/>
    </location>
</feature>
<dbReference type="InParanoid" id="A0A1V8TNH9"/>
<dbReference type="STRING" id="1507870.A0A1V8TNH9"/>
<feature type="chain" id="PRO_5010741711" evidence="2">
    <location>
        <begin position="26"/>
        <end position="567"/>
    </location>
</feature>
<proteinExistence type="predicted"/>
<dbReference type="Proteomes" id="UP000192596">
    <property type="component" value="Unassembled WGS sequence"/>
</dbReference>
<evidence type="ECO:0000256" key="2">
    <source>
        <dbReference type="SAM" id="SignalP"/>
    </source>
</evidence>
<keyword evidence="4" id="KW-1185">Reference proteome</keyword>
<evidence type="ECO:0000256" key="1">
    <source>
        <dbReference type="SAM" id="MobiDB-lite"/>
    </source>
</evidence>
<feature type="compositionally biased region" description="Pro residues" evidence="1">
    <location>
        <begin position="356"/>
        <end position="371"/>
    </location>
</feature>
<name>A0A1V8TNH9_9PEZI</name>
<feature type="region of interest" description="Disordered" evidence="1">
    <location>
        <begin position="199"/>
        <end position="546"/>
    </location>
</feature>
<accession>A0A1V8TNH9</accession>
<feature type="compositionally biased region" description="Low complexity" evidence="1">
    <location>
        <begin position="426"/>
        <end position="436"/>
    </location>
</feature>
<feature type="compositionally biased region" description="Pro residues" evidence="1">
    <location>
        <begin position="336"/>
        <end position="346"/>
    </location>
</feature>
<reference evidence="4" key="1">
    <citation type="submission" date="2017-03" db="EMBL/GenBank/DDBJ databases">
        <title>Genomes of endolithic fungi from Antarctica.</title>
        <authorList>
            <person name="Coleine C."/>
            <person name="Masonjones S."/>
            <person name="Stajich J.E."/>
        </authorList>
    </citation>
    <scope>NUCLEOTIDE SEQUENCE [LARGE SCALE GENOMIC DNA]</scope>
    <source>
        <strain evidence="4">CCFEE 5527</strain>
    </source>
</reference>